<keyword evidence="5" id="KW-0949">S-adenosyl-L-methionine</keyword>
<evidence type="ECO:0000313" key="11">
    <source>
        <dbReference type="Proteomes" id="UP000001918"/>
    </source>
</evidence>
<dbReference type="Pfam" id="PF00590">
    <property type="entry name" value="TP_methylase"/>
    <property type="match status" value="1"/>
</dbReference>
<evidence type="ECO:0000259" key="7">
    <source>
        <dbReference type="Pfam" id="PF00590"/>
    </source>
</evidence>
<evidence type="ECO:0000256" key="1">
    <source>
        <dbReference type="ARBA" id="ARBA00004953"/>
    </source>
</evidence>
<evidence type="ECO:0000256" key="4">
    <source>
        <dbReference type="ARBA" id="ARBA00022679"/>
    </source>
</evidence>
<evidence type="ECO:0000313" key="10">
    <source>
        <dbReference type="EMBL" id="ACY96900.1"/>
    </source>
</evidence>
<dbReference type="InterPro" id="IPR006363">
    <property type="entry name" value="Cbl_synth_CobJ/CibH_dom"/>
</dbReference>
<dbReference type="InterPro" id="IPR014777">
    <property type="entry name" value="4pyrrole_Mease_sub1"/>
</dbReference>
<dbReference type="EMBL" id="CP001738">
    <property type="protein sequence ID" value="ACY96900.1"/>
    <property type="molecule type" value="Genomic_DNA"/>
</dbReference>
<dbReference type="Gene3D" id="3.40.50.11220">
    <property type="match status" value="1"/>
</dbReference>
<dbReference type="GO" id="GO:0009236">
    <property type="term" value="P:cobalamin biosynthetic process"/>
    <property type="evidence" value="ECO:0007669"/>
    <property type="project" value="UniProtKB-UniPathway"/>
</dbReference>
<dbReference type="InterPro" id="IPR000878">
    <property type="entry name" value="4pyrrol_Mease"/>
</dbReference>
<comment type="pathway">
    <text evidence="1">Cofactor biosynthesis; adenosylcobalamin biosynthesis.</text>
</comment>
<organism evidence="10 11">
    <name type="scientific">Thermomonospora curvata (strain ATCC 19995 / DSM 43183 / JCM 3096 / KCTC 9072 / NBRC 15933 / NCIMB 10081 / Henssen B9)</name>
    <dbReference type="NCBI Taxonomy" id="471852"/>
    <lineage>
        <taxon>Bacteria</taxon>
        <taxon>Bacillati</taxon>
        <taxon>Actinomycetota</taxon>
        <taxon>Actinomycetes</taxon>
        <taxon>Streptosporangiales</taxon>
        <taxon>Thermomonosporaceae</taxon>
        <taxon>Thermomonospora</taxon>
    </lineage>
</organism>
<name>D1A9W4_THECD</name>
<dbReference type="InterPro" id="IPR021744">
    <property type="entry name" value="CbiG_N"/>
</dbReference>
<dbReference type="InterPro" id="IPR014776">
    <property type="entry name" value="4pyrrole_Mease_sub2"/>
</dbReference>
<dbReference type="NCBIfam" id="TIGR01466">
    <property type="entry name" value="cobJ_cbiH"/>
    <property type="match status" value="1"/>
</dbReference>
<evidence type="ECO:0000256" key="3">
    <source>
        <dbReference type="ARBA" id="ARBA00022603"/>
    </source>
</evidence>
<dbReference type="InterPro" id="IPR051810">
    <property type="entry name" value="Precorrin_MeTrfase"/>
</dbReference>
<gene>
    <name evidence="10" type="ordered locus">Tcur_1317</name>
</gene>
<feature type="domain" description="CobE/GbiG C-terminal" evidence="8">
    <location>
        <begin position="244"/>
        <end position="365"/>
    </location>
</feature>
<protein>
    <submittedName>
        <fullName evidence="10">Precorrin-3B C17-methyltransferase</fullName>
    </submittedName>
</protein>
<dbReference type="OrthoDB" id="9804789at2"/>
<accession>D1A9W4</accession>
<dbReference type="RefSeq" id="WP_012851684.1">
    <property type="nucleotide sequence ID" value="NC_013510.1"/>
</dbReference>
<dbReference type="HOGENOM" id="CLU_009721_2_0_11"/>
<feature type="domain" description="Tetrapyrrole methylase" evidence="7">
    <location>
        <begin position="372"/>
        <end position="577"/>
    </location>
</feature>
<dbReference type="SUPFAM" id="SSF159672">
    <property type="entry name" value="CbiG N-terminal domain-like"/>
    <property type="match status" value="1"/>
</dbReference>
<keyword evidence="3 10" id="KW-0489">Methyltransferase</keyword>
<evidence type="ECO:0000259" key="9">
    <source>
        <dbReference type="Pfam" id="PF11760"/>
    </source>
</evidence>
<feature type="region of interest" description="Disordered" evidence="6">
    <location>
        <begin position="200"/>
        <end position="231"/>
    </location>
</feature>
<dbReference type="PANTHER" id="PTHR47036">
    <property type="entry name" value="COBALT-FACTOR III C(17)-METHYLTRANSFERASE-RELATED"/>
    <property type="match status" value="1"/>
</dbReference>
<dbReference type="InterPro" id="IPR038029">
    <property type="entry name" value="GbiG_N_sf"/>
</dbReference>
<dbReference type="KEGG" id="tcu:Tcur_1317"/>
<dbReference type="eggNOG" id="COG1010">
    <property type="taxonomic scope" value="Bacteria"/>
</dbReference>
<dbReference type="STRING" id="471852.Tcur_1317"/>
<dbReference type="InterPro" id="IPR002750">
    <property type="entry name" value="CobE/GbiG_C"/>
</dbReference>
<keyword evidence="11" id="KW-1185">Reference proteome</keyword>
<dbReference type="AlphaFoldDB" id="D1A9W4"/>
<dbReference type="GO" id="GO:0032259">
    <property type="term" value="P:methylation"/>
    <property type="evidence" value="ECO:0007669"/>
    <property type="project" value="UniProtKB-KW"/>
</dbReference>
<dbReference type="GO" id="GO:0008168">
    <property type="term" value="F:methyltransferase activity"/>
    <property type="evidence" value="ECO:0007669"/>
    <property type="project" value="UniProtKB-KW"/>
</dbReference>
<evidence type="ECO:0000256" key="5">
    <source>
        <dbReference type="ARBA" id="ARBA00022691"/>
    </source>
</evidence>
<dbReference type="PANTHER" id="PTHR47036:SF1">
    <property type="entry name" value="COBALT-FACTOR III C(17)-METHYLTRANSFERASE-RELATED"/>
    <property type="match status" value="1"/>
</dbReference>
<dbReference type="SUPFAM" id="SSF159664">
    <property type="entry name" value="CobE/GbiG C-terminal domain-like"/>
    <property type="match status" value="1"/>
</dbReference>
<dbReference type="Gene3D" id="3.30.420.180">
    <property type="entry name" value="CobE/GbiG C-terminal domain"/>
    <property type="match status" value="1"/>
</dbReference>
<dbReference type="InterPro" id="IPR036518">
    <property type="entry name" value="CobE/GbiG_C_sf"/>
</dbReference>
<feature type="domain" description="Cobalamin synthesis G N-terminal" evidence="9">
    <location>
        <begin position="50"/>
        <end position="128"/>
    </location>
</feature>
<dbReference type="Gene3D" id="3.40.1010.10">
    <property type="entry name" value="Cobalt-precorrin-4 Transmethylase, Domain 1"/>
    <property type="match status" value="1"/>
</dbReference>
<sequence>MSLARDDHDLPGPIGVVAVTAAGRAAAATLAERWPGKVRLFTDGKAADGLRRAWRDCRAIVAFLAVGATVRILAPLLEHKTTDPAVVCVDESGRHAVAVLGGHHGANALARRLGETLGCRPVITTAGDGDHAVALDGYGADLGFTVENPALLPRVGGAVLSGEPVRLAADQTWPLPPLPPNVHPDADSPLTIRITDRAAPAAPAAPAAENGARRDGPAHPPGDGGRTADTPRAAGELIYRPPSLVVGVGAVRGVSAAEVGALIDRALDEAGLSPASVRCVATIDLKADEEGIIAAARERGWPVRTYPAATLAQVAVPNPAEVVRAEVGTPSVAEAAALHAARRCGRDAELVVPKRKSAAATVAVARLTPKGRLTLVGLGPGARDLLAPRAAAALRRACVVVGLDQYLEQIRDLLRPGTRVLASGLGQEAERARTAVAQARLGHAVALVGSGDAGIYAMAAPALEMAGDDIDVEGVPGITAAIAAAALLGAPLGHDHAYISLSDLHTPWEVIERRVRAAAEGDFTVCFYNPRSRNRDWQLPKALDILAGHRPPTTPVGIVRNAGRPGQTVTVTTLDRVDPAGADMFTVVVVGSSRSRIVAERFVTPRGYRWA</sequence>
<evidence type="ECO:0000256" key="2">
    <source>
        <dbReference type="ARBA" id="ARBA00022573"/>
    </source>
</evidence>
<keyword evidence="4 10" id="KW-0808">Transferase</keyword>
<dbReference type="UniPathway" id="UPA00148"/>
<dbReference type="Pfam" id="PF01890">
    <property type="entry name" value="CbiG_C"/>
    <property type="match status" value="1"/>
</dbReference>
<dbReference type="CDD" id="cd11646">
    <property type="entry name" value="Precorrin_3B_C17_MT"/>
    <property type="match status" value="1"/>
</dbReference>
<reference evidence="10 11" key="1">
    <citation type="journal article" date="2011" name="Stand. Genomic Sci.">
        <title>Complete genome sequence of Thermomonospora curvata type strain (B9).</title>
        <authorList>
            <person name="Chertkov O."/>
            <person name="Sikorski J."/>
            <person name="Nolan M."/>
            <person name="Lapidus A."/>
            <person name="Lucas S."/>
            <person name="Del Rio T.G."/>
            <person name="Tice H."/>
            <person name="Cheng J.F."/>
            <person name="Goodwin L."/>
            <person name="Pitluck S."/>
            <person name="Liolios K."/>
            <person name="Ivanova N."/>
            <person name="Mavromatis K."/>
            <person name="Mikhailova N."/>
            <person name="Ovchinnikova G."/>
            <person name="Pati A."/>
            <person name="Chen A."/>
            <person name="Palaniappan K."/>
            <person name="Djao O.D."/>
            <person name="Land M."/>
            <person name="Hauser L."/>
            <person name="Chang Y.J."/>
            <person name="Jeffries C.D."/>
            <person name="Brettin T."/>
            <person name="Han C."/>
            <person name="Detter J.C."/>
            <person name="Rohde M."/>
            <person name="Goker M."/>
            <person name="Woyke T."/>
            <person name="Bristow J."/>
            <person name="Eisen J.A."/>
            <person name="Markowitz V."/>
            <person name="Hugenholtz P."/>
            <person name="Klenk H.P."/>
            <person name="Kyrpides N.C."/>
        </authorList>
    </citation>
    <scope>NUCLEOTIDE SEQUENCE [LARGE SCALE GENOMIC DNA]</scope>
    <source>
        <strain evidence="11">ATCC 19995 / DSM 43183 / JCM 3096 / KCTC 9072 / NBRC 15933 / NCIMB 10081 / Henssen B9</strain>
    </source>
</reference>
<dbReference type="SUPFAM" id="SSF53790">
    <property type="entry name" value="Tetrapyrrole methylase"/>
    <property type="match status" value="1"/>
</dbReference>
<dbReference type="Proteomes" id="UP000001918">
    <property type="component" value="Chromosome"/>
</dbReference>
<dbReference type="eggNOG" id="COG2073">
    <property type="taxonomic scope" value="Bacteria"/>
</dbReference>
<evidence type="ECO:0000259" key="8">
    <source>
        <dbReference type="Pfam" id="PF01890"/>
    </source>
</evidence>
<keyword evidence="2" id="KW-0169">Cobalamin biosynthesis</keyword>
<dbReference type="Gene3D" id="3.30.950.10">
    <property type="entry name" value="Methyltransferase, Cobalt-precorrin-4 Transmethylase, Domain 2"/>
    <property type="match status" value="1"/>
</dbReference>
<proteinExistence type="predicted"/>
<dbReference type="Pfam" id="PF11760">
    <property type="entry name" value="CbiG_N"/>
    <property type="match status" value="1"/>
</dbReference>
<dbReference type="InterPro" id="IPR035996">
    <property type="entry name" value="4pyrrol_Methylase_sf"/>
</dbReference>
<evidence type="ECO:0000256" key="6">
    <source>
        <dbReference type="SAM" id="MobiDB-lite"/>
    </source>
</evidence>